<name>A0AAE0E365_9ROSI</name>
<dbReference type="AlphaFoldDB" id="A0AAE0E365"/>
<reference evidence="2" key="1">
    <citation type="journal article" date="2023" name="Plant J.">
        <title>Genome sequences and population genomics provide insights into the demographic history, inbreeding, and mutation load of two 'living fossil' tree species of Dipteronia.</title>
        <authorList>
            <person name="Feng Y."/>
            <person name="Comes H.P."/>
            <person name="Chen J."/>
            <person name="Zhu S."/>
            <person name="Lu R."/>
            <person name="Zhang X."/>
            <person name="Li P."/>
            <person name="Qiu J."/>
            <person name="Olsen K.M."/>
            <person name="Qiu Y."/>
        </authorList>
    </citation>
    <scope>NUCLEOTIDE SEQUENCE</scope>
    <source>
        <strain evidence="2">NBL</strain>
    </source>
</reference>
<feature type="domain" description="Reverse transcriptase zinc-binding" evidence="1">
    <location>
        <begin position="157"/>
        <end position="231"/>
    </location>
</feature>
<keyword evidence="3" id="KW-1185">Reference proteome</keyword>
<dbReference type="PANTHER" id="PTHR33116">
    <property type="entry name" value="REVERSE TRANSCRIPTASE ZINC-BINDING DOMAIN-CONTAINING PROTEIN-RELATED-RELATED"/>
    <property type="match status" value="1"/>
</dbReference>
<proteinExistence type="predicted"/>
<sequence>MQSIKLPSELCVKLDKLNRNFLWRHTDNKKTVYLINWDTVYLPKKNGGLGIKRMKGMNQVLLAKAGWRLLGHDNGVNCSSTWRGIAFGAKLIAKGLKWRVGNGCRIRFWLDDWVPSISVLKDHATIALFDQCLLLTVGYYITNWEWNKWTQDGEFTTVKSAYGRHLADANLSPCAWKRIKNLKLPPRVQNFLWILLHGKILTYSQRVVSGLTDDASCSRCGSGIEDVNHLLECLLLFGKISREVSLPLQSPRLIINKLSSEWYEANLGASFKTTRPIMVALMPHCVGCIKLNVDGGCNSDSGVIYAGGIIRDHLRNWVRGFTMNRGVGNVLEAGG</sequence>
<protein>
    <recommendedName>
        <fullName evidence="1">Reverse transcriptase zinc-binding domain-containing protein</fullName>
    </recommendedName>
</protein>
<dbReference type="InterPro" id="IPR026960">
    <property type="entry name" value="RVT-Znf"/>
</dbReference>
<comment type="caution">
    <text evidence="2">The sequence shown here is derived from an EMBL/GenBank/DDBJ whole genome shotgun (WGS) entry which is preliminary data.</text>
</comment>
<accession>A0AAE0E365</accession>
<gene>
    <name evidence="2" type="ORF">Dsin_018510</name>
</gene>
<evidence type="ECO:0000313" key="2">
    <source>
        <dbReference type="EMBL" id="KAK3204464.1"/>
    </source>
</evidence>
<dbReference type="PANTHER" id="PTHR33116:SF78">
    <property type="entry name" value="OS12G0587133 PROTEIN"/>
    <property type="match status" value="1"/>
</dbReference>
<dbReference type="Pfam" id="PF13966">
    <property type="entry name" value="zf-RVT"/>
    <property type="match status" value="1"/>
</dbReference>
<dbReference type="EMBL" id="JANJYJ010000006">
    <property type="protein sequence ID" value="KAK3204464.1"/>
    <property type="molecule type" value="Genomic_DNA"/>
</dbReference>
<evidence type="ECO:0000259" key="1">
    <source>
        <dbReference type="Pfam" id="PF13966"/>
    </source>
</evidence>
<organism evidence="2 3">
    <name type="scientific">Dipteronia sinensis</name>
    <dbReference type="NCBI Taxonomy" id="43782"/>
    <lineage>
        <taxon>Eukaryota</taxon>
        <taxon>Viridiplantae</taxon>
        <taxon>Streptophyta</taxon>
        <taxon>Embryophyta</taxon>
        <taxon>Tracheophyta</taxon>
        <taxon>Spermatophyta</taxon>
        <taxon>Magnoliopsida</taxon>
        <taxon>eudicotyledons</taxon>
        <taxon>Gunneridae</taxon>
        <taxon>Pentapetalae</taxon>
        <taxon>rosids</taxon>
        <taxon>malvids</taxon>
        <taxon>Sapindales</taxon>
        <taxon>Sapindaceae</taxon>
        <taxon>Hippocastanoideae</taxon>
        <taxon>Acereae</taxon>
        <taxon>Dipteronia</taxon>
    </lineage>
</organism>
<dbReference type="Proteomes" id="UP001281410">
    <property type="component" value="Unassembled WGS sequence"/>
</dbReference>
<evidence type="ECO:0000313" key="3">
    <source>
        <dbReference type="Proteomes" id="UP001281410"/>
    </source>
</evidence>